<name>A0A347VNS6_9HELI</name>
<comment type="subcellular location">
    <subcellularLocation>
        <location evidence="2">Membrane</location>
        <topology evidence="2">Multi-pass membrane protein</topology>
    </subcellularLocation>
</comment>
<evidence type="ECO:0000256" key="1">
    <source>
        <dbReference type="ARBA" id="ARBA00001947"/>
    </source>
</evidence>
<dbReference type="GO" id="GO:0046872">
    <property type="term" value="F:metal ion binding"/>
    <property type="evidence" value="ECO:0007669"/>
    <property type="project" value="UniProtKB-KW"/>
</dbReference>
<feature type="transmembrane region" description="Helical" evidence="11">
    <location>
        <begin position="373"/>
        <end position="395"/>
    </location>
</feature>
<evidence type="ECO:0000313" key="16">
    <source>
        <dbReference type="Proteomes" id="UP000477070"/>
    </source>
</evidence>
<reference evidence="14 15" key="2">
    <citation type="journal article" date="2016" name="Infect. Immun.">
        <title>Helicobacter saguini, a Novel Helicobacter Isolated from Cotton-Top Tamarins with Ulcerative Colitis, Has Proinflammatory Properties and Induces Typhlocolitis and Dysplasia in Gnotobiotic IL-10-/- Mice.</title>
        <authorList>
            <person name="Shen Z."/>
            <person name="Mannion A."/>
            <person name="Whary M.T."/>
            <person name="Muthupalani S."/>
            <person name="Sheh A."/>
            <person name="Feng Y."/>
            <person name="Gong G."/>
            <person name="Vandamme P."/>
            <person name="Holcombe H.R."/>
            <person name="Paster B.J."/>
            <person name="Fox J.G."/>
        </authorList>
    </citation>
    <scope>NUCLEOTIDE SEQUENCE [LARGE SCALE GENOMIC DNA]</scope>
    <source>
        <strain evidence="14 15">MIT 97-6194</strain>
    </source>
</reference>
<accession>A0A347VNS6</accession>
<dbReference type="Proteomes" id="UP000477070">
    <property type="component" value="Unassembled WGS sequence"/>
</dbReference>
<organism evidence="14 15">
    <name type="scientific">Helicobacter saguini</name>
    <dbReference type="NCBI Taxonomy" id="1548018"/>
    <lineage>
        <taxon>Bacteria</taxon>
        <taxon>Pseudomonadati</taxon>
        <taxon>Campylobacterota</taxon>
        <taxon>Epsilonproteobacteria</taxon>
        <taxon>Campylobacterales</taxon>
        <taxon>Helicobacteraceae</taxon>
        <taxon>Helicobacter</taxon>
    </lineage>
</organism>
<reference evidence="13 16" key="4">
    <citation type="submission" date="2019-12" db="EMBL/GenBank/DDBJ databases">
        <title>Multi-Generational Helicobacter saguini Isolates.</title>
        <authorList>
            <person name="Mannion A."/>
            <person name="Shen Z."/>
            <person name="Fox J.G."/>
        </authorList>
    </citation>
    <scope>NUCLEOTIDE SEQUENCE [LARGE SCALE GENOMIC DNA]</scope>
    <source>
        <strain evidence="13">16-048</strain>
        <strain evidence="16">16-048 (F4)</strain>
    </source>
</reference>
<dbReference type="CDD" id="cd06163">
    <property type="entry name" value="S2P-M50_PDZ_RseP-like"/>
    <property type="match status" value="1"/>
</dbReference>
<evidence type="ECO:0000256" key="4">
    <source>
        <dbReference type="ARBA" id="ARBA00022670"/>
    </source>
</evidence>
<dbReference type="EMBL" id="QBIU01000001">
    <property type="protein sequence ID" value="MWV70025.1"/>
    <property type="molecule type" value="Genomic_DNA"/>
</dbReference>
<proteinExistence type="inferred from homology"/>
<keyword evidence="10 11" id="KW-0472">Membrane</keyword>
<evidence type="ECO:0000256" key="11">
    <source>
        <dbReference type="RuleBase" id="RU362031"/>
    </source>
</evidence>
<gene>
    <name evidence="14" type="primary">rseP</name>
    <name evidence="13" type="ORF">DCO61_08445</name>
    <name evidence="14" type="ORF">LS64_009900</name>
</gene>
<evidence type="ECO:0000256" key="10">
    <source>
        <dbReference type="ARBA" id="ARBA00023136"/>
    </source>
</evidence>
<keyword evidence="5 11" id="KW-0812">Transmembrane</keyword>
<evidence type="ECO:0000256" key="8">
    <source>
        <dbReference type="ARBA" id="ARBA00022989"/>
    </source>
</evidence>
<dbReference type="OrthoDB" id="9782003at2"/>
<keyword evidence="7 11" id="KW-0862">Zinc</keyword>
<evidence type="ECO:0000256" key="3">
    <source>
        <dbReference type="ARBA" id="ARBA00007931"/>
    </source>
</evidence>
<feature type="domain" description="Peptidase M50" evidence="12">
    <location>
        <begin position="6"/>
        <end position="430"/>
    </location>
</feature>
<sequence length="448" mass="50421">MGIFVAILALSFIIFFHELGHFLAARIFGVKVLIFSLGFGKKIFSFDFKGTEYRLSFIPLGGYVKLKGEIENSKDSNFSESKLGNLKDSKIDSNVTQNLCQNIESSLQDSKDTKNIESNSQDSLTKKHPLQRIVIFLCGPLFNIILAFLIYFFLFANNGVRIYSEAPVIDSVSKDYLAFGILEQYDKIISINDIEVKKFEDITKILNSKDLKDSKVAKVKVKILRPKDSKDFKIYFNKSCEISNLESCYKLDSTKFQILEVFVPLSSIESGEMIESNSQDSNKDSKNIESNKNSNISNSKKIILGITAFNYTKKLDFSESIKYATNTTIDSSLLIYESLKKLIIGAIGIENLSGIIGITDVSAKAYQNNFTSFLLMLSLISINLGVINLLPLPMLDGGQIIFTLYEWLFRKPINYKVANILIIFGISFIICIMAIGIFNDIVRILTQN</sequence>
<protein>
    <recommendedName>
        <fullName evidence="11">Zinc metalloprotease</fullName>
        <ecNumber evidence="11">3.4.24.-</ecNumber>
    </recommendedName>
</protein>
<evidence type="ECO:0000256" key="6">
    <source>
        <dbReference type="ARBA" id="ARBA00022801"/>
    </source>
</evidence>
<evidence type="ECO:0000313" key="14">
    <source>
        <dbReference type="EMBL" id="TLD92727.1"/>
    </source>
</evidence>
<keyword evidence="4 14" id="KW-0645">Protease</keyword>
<dbReference type="GO" id="GO:0016020">
    <property type="term" value="C:membrane"/>
    <property type="evidence" value="ECO:0007669"/>
    <property type="project" value="UniProtKB-SubCell"/>
</dbReference>
<dbReference type="SUPFAM" id="SSF50156">
    <property type="entry name" value="PDZ domain-like"/>
    <property type="match status" value="1"/>
</dbReference>
<comment type="cofactor">
    <cofactor evidence="1 11">
        <name>Zn(2+)</name>
        <dbReference type="ChEBI" id="CHEBI:29105"/>
    </cofactor>
</comment>
<dbReference type="InterPro" id="IPR036034">
    <property type="entry name" value="PDZ_sf"/>
</dbReference>
<keyword evidence="11" id="KW-0479">Metal-binding</keyword>
<dbReference type="GO" id="GO:0004222">
    <property type="term" value="F:metalloendopeptidase activity"/>
    <property type="evidence" value="ECO:0007669"/>
    <property type="project" value="InterPro"/>
</dbReference>
<feature type="transmembrane region" description="Helical" evidence="11">
    <location>
        <begin position="415"/>
        <end position="438"/>
    </location>
</feature>
<dbReference type="STRING" id="1548018.LS64_09080"/>
<dbReference type="EMBL" id="JRMP02000018">
    <property type="protein sequence ID" value="TLD92727.1"/>
    <property type="molecule type" value="Genomic_DNA"/>
</dbReference>
<dbReference type="GO" id="GO:0006508">
    <property type="term" value="P:proteolysis"/>
    <property type="evidence" value="ECO:0007669"/>
    <property type="project" value="UniProtKB-KW"/>
</dbReference>
<evidence type="ECO:0000313" key="15">
    <source>
        <dbReference type="Proteomes" id="UP000029714"/>
    </source>
</evidence>
<evidence type="ECO:0000259" key="12">
    <source>
        <dbReference type="Pfam" id="PF02163"/>
    </source>
</evidence>
<keyword evidence="8 11" id="KW-1133">Transmembrane helix</keyword>
<evidence type="ECO:0000256" key="7">
    <source>
        <dbReference type="ARBA" id="ARBA00022833"/>
    </source>
</evidence>
<dbReference type="RefSeq" id="WP_034572444.1">
    <property type="nucleotide sequence ID" value="NZ_JRMP02000018.1"/>
</dbReference>
<keyword evidence="15" id="KW-1185">Reference proteome</keyword>
<dbReference type="EC" id="3.4.24.-" evidence="11"/>
<dbReference type="AlphaFoldDB" id="A0A347VNS6"/>
<evidence type="ECO:0000256" key="5">
    <source>
        <dbReference type="ARBA" id="ARBA00022692"/>
    </source>
</evidence>
<dbReference type="Pfam" id="PF02163">
    <property type="entry name" value="Peptidase_M50"/>
    <property type="match status" value="1"/>
</dbReference>
<evidence type="ECO:0000256" key="9">
    <source>
        <dbReference type="ARBA" id="ARBA00023049"/>
    </source>
</evidence>
<dbReference type="PANTHER" id="PTHR42837:SF2">
    <property type="entry name" value="MEMBRANE METALLOPROTEASE ARASP2, CHLOROPLASTIC-RELATED"/>
    <property type="match status" value="1"/>
</dbReference>
<dbReference type="InterPro" id="IPR008915">
    <property type="entry name" value="Peptidase_M50"/>
</dbReference>
<comment type="similarity">
    <text evidence="3 11">Belongs to the peptidase M50B family.</text>
</comment>
<keyword evidence="9 11" id="KW-0482">Metalloprotease</keyword>
<evidence type="ECO:0000313" key="13">
    <source>
        <dbReference type="EMBL" id="MWV70025.1"/>
    </source>
</evidence>
<evidence type="ECO:0000256" key="2">
    <source>
        <dbReference type="ARBA" id="ARBA00004141"/>
    </source>
</evidence>
<dbReference type="Gene3D" id="2.30.42.10">
    <property type="match status" value="1"/>
</dbReference>
<keyword evidence="6 11" id="KW-0378">Hydrolase</keyword>
<reference evidence="14" key="3">
    <citation type="submission" date="2018-04" db="EMBL/GenBank/DDBJ databases">
        <authorList>
            <person name="Sheh A."/>
            <person name="Shen Z."/>
            <person name="Mannion A.J."/>
            <person name="Fox J.G."/>
        </authorList>
    </citation>
    <scope>NUCLEOTIDE SEQUENCE</scope>
    <source>
        <strain evidence="14">MIT 97-6194</strain>
    </source>
</reference>
<dbReference type="InterPro" id="IPR004387">
    <property type="entry name" value="Pept_M50_Zn"/>
</dbReference>
<reference evidence="14 15" key="1">
    <citation type="journal article" date="2014" name="Genome Announc.">
        <title>Draft genome sequences of eight enterohepatic helicobacter species isolated from both laboratory and wild rodents.</title>
        <authorList>
            <person name="Sheh A."/>
            <person name="Shen Z."/>
            <person name="Fox J.G."/>
        </authorList>
    </citation>
    <scope>NUCLEOTIDE SEQUENCE [LARGE SCALE GENOMIC DNA]</scope>
    <source>
        <strain evidence="14 15">MIT 97-6194</strain>
    </source>
</reference>
<dbReference type="Proteomes" id="UP000029714">
    <property type="component" value="Unassembled WGS sequence"/>
</dbReference>
<dbReference type="PANTHER" id="PTHR42837">
    <property type="entry name" value="REGULATOR OF SIGMA-E PROTEASE RSEP"/>
    <property type="match status" value="1"/>
</dbReference>
<feature type="transmembrane region" description="Helical" evidence="11">
    <location>
        <begin position="133"/>
        <end position="154"/>
    </location>
</feature>
<dbReference type="NCBIfam" id="TIGR00054">
    <property type="entry name" value="RIP metalloprotease RseP"/>
    <property type="match status" value="1"/>
</dbReference>
<comment type="caution">
    <text evidence="14">The sequence shown here is derived from an EMBL/GenBank/DDBJ whole genome shotgun (WGS) entry which is preliminary data.</text>
</comment>